<gene>
    <name evidence="1" type="ORF">X975_10265</name>
</gene>
<evidence type="ECO:0000313" key="2">
    <source>
        <dbReference type="Proteomes" id="UP000054359"/>
    </source>
</evidence>
<accession>A0A087UL19</accession>
<dbReference type="Proteomes" id="UP000054359">
    <property type="component" value="Unassembled WGS sequence"/>
</dbReference>
<proteinExistence type="predicted"/>
<sequence>MKQELSKRRYHSDVEVKAAAQQWLSDIGRDFFAEGIETFVPRLDKCLNNRVLLIMPNKYSRPDGAVARALHNSTTAPGFNPRGGQG</sequence>
<feature type="non-terminal residue" evidence="1">
    <location>
        <position position="86"/>
    </location>
</feature>
<keyword evidence="2" id="KW-1185">Reference proteome</keyword>
<name>A0A087UL19_STEMI</name>
<dbReference type="InterPro" id="IPR036397">
    <property type="entry name" value="RNaseH_sf"/>
</dbReference>
<reference evidence="1 2" key="1">
    <citation type="submission" date="2013-11" db="EMBL/GenBank/DDBJ databases">
        <title>Genome sequencing of Stegodyphus mimosarum.</title>
        <authorList>
            <person name="Bechsgaard J."/>
        </authorList>
    </citation>
    <scope>NUCLEOTIDE SEQUENCE [LARGE SCALE GENOMIC DNA]</scope>
</reference>
<dbReference type="GO" id="GO:0003676">
    <property type="term" value="F:nucleic acid binding"/>
    <property type="evidence" value="ECO:0007669"/>
    <property type="project" value="InterPro"/>
</dbReference>
<dbReference type="AlphaFoldDB" id="A0A087UL19"/>
<organism evidence="1 2">
    <name type="scientific">Stegodyphus mimosarum</name>
    <name type="common">African social velvet spider</name>
    <dbReference type="NCBI Taxonomy" id="407821"/>
    <lineage>
        <taxon>Eukaryota</taxon>
        <taxon>Metazoa</taxon>
        <taxon>Ecdysozoa</taxon>
        <taxon>Arthropoda</taxon>
        <taxon>Chelicerata</taxon>
        <taxon>Arachnida</taxon>
        <taxon>Araneae</taxon>
        <taxon>Araneomorphae</taxon>
        <taxon>Entelegynae</taxon>
        <taxon>Eresoidea</taxon>
        <taxon>Eresidae</taxon>
        <taxon>Stegodyphus</taxon>
    </lineage>
</organism>
<dbReference type="EMBL" id="KK120334">
    <property type="protein sequence ID" value="KFM78058.1"/>
    <property type="molecule type" value="Genomic_DNA"/>
</dbReference>
<evidence type="ECO:0000313" key="1">
    <source>
        <dbReference type="EMBL" id="KFM78058.1"/>
    </source>
</evidence>
<dbReference type="Gene3D" id="3.30.420.10">
    <property type="entry name" value="Ribonuclease H-like superfamily/Ribonuclease H"/>
    <property type="match status" value="1"/>
</dbReference>
<dbReference type="OrthoDB" id="10065579at2759"/>
<protein>
    <submittedName>
        <fullName evidence="1">Uncharacterized protein</fullName>
    </submittedName>
</protein>